<evidence type="ECO:0000313" key="1">
    <source>
        <dbReference type="EMBL" id="WOJ90732.1"/>
    </source>
</evidence>
<keyword evidence="2" id="KW-1185">Reference proteome</keyword>
<dbReference type="Proteomes" id="UP001626536">
    <property type="component" value="Chromosome"/>
</dbReference>
<evidence type="ECO:0000313" key="2">
    <source>
        <dbReference type="Proteomes" id="UP001626536"/>
    </source>
</evidence>
<accession>A0ABZ0HTW7</accession>
<organism evidence="1 2">
    <name type="scientific">Methylocapsa polymorpha</name>
    <dbReference type="NCBI Taxonomy" id="3080828"/>
    <lineage>
        <taxon>Bacteria</taxon>
        <taxon>Pseudomonadati</taxon>
        <taxon>Pseudomonadota</taxon>
        <taxon>Alphaproteobacteria</taxon>
        <taxon>Hyphomicrobiales</taxon>
        <taxon>Beijerinckiaceae</taxon>
        <taxon>Methylocapsa</taxon>
    </lineage>
</organism>
<name>A0ABZ0HTW7_9HYPH</name>
<gene>
    <name evidence="1" type="ORF">RZS28_05430</name>
</gene>
<protein>
    <submittedName>
        <fullName evidence="1">Uncharacterized protein</fullName>
    </submittedName>
</protein>
<sequence length="78" mass="8351">MDDLNLTVRISDSRSLCIAPISSQMYRETGAKGLGGEYGYFIFEVDDEFSDSGINIIGKAASADAALRLFELLGGKAV</sequence>
<dbReference type="RefSeq" id="WP_407340317.1">
    <property type="nucleotide sequence ID" value="NZ_CP136862.1"/>
</dbReference>
<proteinExistence type="predicted"/>
<dbReference type="EMBL" id="CP136862">
    <property type="protein sequence ID" value="WOJ90732.1"/>
    <property type="molecule type" value="Genomic_DNA"/>
</dbReference>
<reference evidence="1 2" key="1">
    <citation type="submission" date="2023-10" db="EMBL/GenBank/DDBJ databases">
        <title>Novel methanotroph of the genus Methylocapsa from a subarctic wetland.</title>
        <authorList>
            <person name="Belova S.E."/>
            <person name="Oshkin I.Y."/>
            <person name="Miroshnikov K."/>
            <person name="Dedysh S.N."/>
        </authorList>
    </citation>
    <scope>NUCLEOTIDE SEQUENCE [LARGE SCALE GENOMIC DNA]</scope>
    <source>
        <strain evidence="1 2">RX1</strain>
    </source>
</reference>